<keyword evidence="2" id="KW-1185">Reference proteome</keyword>
<evidence type="ECO:0000313" key="2">
    <source>
        <dbReference type="Proteomes" id="UP000077315"/>
    </source>
</evidence>
<dbReference type="Proteomes" id="UP000077315">
    <property type="component" value="Unassembled WGS sequence"/>
</dbReference>
<dbReference type="GeneID" id="28989511"/>
<dbReference type="STRING" id="763407.A0A167KFR6"/>
<dbReference type="EMBL" id="KV440997">
    <property type="protein sequence ID" value="OAD67999.1"/>
    <property type="molecule type" value="Genomic_DNA"/>
</dbReference>
<evidence type="ECO:0000313" key="1">
    <source>
        <dbReference type="EMBL" id="OAD67999.1"/>
    </source>
</evidence>
<accession>A0A167KFR6</accession>
<dbReference type="RefSeq" id="XP_018286039.1">
    <property type="nucleotide sequence ID" value="XM_018428605.1"/>
</dbReference>
<proteinExistence type="predicted"/>
<dbReference type="VEuPathDB" id="FungiDB:PHYBLDRAFT_117917"/>
<protein>
    <submittedName>
        <fullName evidence="1">Uncharacterized protein</fullName>
    </submittedName>
</protein>
<reference evidence="2" key="1">
    <citation type="submission" date="2015-06" db="EMBL/GenBank/DDBJ databases">
        <title>Expansion of signal transduction pathways in fungi by whole-genome duplication.</title>
        <authorList>
            <consortium name="DOE Joint Genome Institute"/>
            <person name="Corrochano L.M."/>
            <person name="Kuo A."/>
            <person name="Marcet-Houben M."/>
            <person name="Polaino S."/>
            <person name="Salamov A."/>
            <person name="Villalobos J.M."/>
            <person name="Alvarez M.I."/>
            <person name="Avalos J."/>
            <person name="Benito E.P."/>
            <person name="Benoit I."/>
            <person name="Burger G."/>
            <person name="Camino L.P."/>
            <person name="Canovas D."/>
            <person name="Cerda-Olmedo E."/>
            <person name="Cheng J.-F."/>
            <person name="Dominguez A."/>
            <person name="Elias M."/>
            <person name="Eslava A.P."/>
            <person name="Glaser F."/>
            <person name="Grimwood J."/>
            <person name="Gutierrez G."/>
            <person name="Heitman J."/>
            <person name="Henrissat B."/>
            <person name="Iturriaga E.A."/>
            <person name="Lang B.F."/>
            <person name="Lavin J.L."/>
            <person name="Lee S."/>
            <person name="Li W."/>
            <person name="Lindquist E."/>
            <person name="Lopez-Garcia S."/>
            <person name="Luque E.M."/>
            <person name="Marcos A.T."/>
            <person name="Martin J."/>
            <person name="McCluskey K."/>
            <person name="Medina H.R."/>
            <person name="Miralles-Duran A."/>
            <person name="Miyazaki A."/>
            <person name="Munoz-Torres E."/>
            <person name="Oguiza J.A."/>
            <person name="Ohm R."/>
            <person name="Olmedo M."/>
            <person name="Orejas M."/>
            <person name="Ortiz-Castellanos L."/>
            <person name="Pisabarro A.G."/>
            <person name="Rodriguez-Romero J."/>
            <person name="Ruiz-Herrera J."/>
            <person name="Ruiz-Vazquez R."/>
            <person name="Sanz C."/>
            <person name="Schackwitz W."/>
            <person name="Schmutz J."/>
            <person name="Shahriari M."/>
            <person name="Shelest E."/>
            <person name="Silva-Franco F."/>
            <person name="Soanes D."/>
            <person name="Syed K."/>
            <person name="Tagua V.G."/>
            <person name="Talbot N.J."/>
            <person name="Thon M."/>
            <person name="De vries R.P."/>
            <person name="Wiebenga A."/>
            <person name="Yadav J.S."/>
            <person name="Braun E.L."/>
            <person name="Baker S."/>
            <person name="Garre V."/>
            <person name="Horwitz B."/>
            <person name="Torres-Martinez S."/>
            <person name="Idnurm A."/>
            <person name="Herrera-Estrella A."/>
            <person name="Gabaldon T."/>
            <person name="Grigoriev I.V."/>
        </authorList>
    </citation>
    <scope>NUCLEOTIDE SEQUENCE [LARGE SCALE GENOMIC DNA]</scope>
    <source>
        <strain evidence="2">NRRL 1555(-)</strain>
    </source>
</reference>
<organism evidence="1 2">
    <name type="scientific">Phycomyces blakesleeanus (strain ATCC 8743b / DSM 1359 / FGSC 10004 / NBRC 33097 / NRRL 1555)</name>
    <dbReference type="NCBI Taxonomy" id="763407"/>
    <lineage>
        <taxon>Eukaryota</taxon>
        <taxon>Fungi</taxon>
        <taxon>Fungi incertae sedis</taxon>
        <taxon>Mucoromycota</taxon>
        <taxon>Mucoromycotina</taxon>
        <taxon>Mucoromycetes</taxon>
        <taxon>Mucorales</taxon>
        <taxon>Phycomycetaceae</taxon>
        <taxon>Phycomyces</taxon>
    </lineage>
</organism>
<feature type="non-terminal residue" evidence="1">
    <location>
        <position position="1"/>
    </location>
</feature>
<name>A0A167KFR6_PHYB8</name>
<dbReference type="AlphaFoldDB" id="A0A167KFR6"/>
<dbReference type="InParanoid" id="A0A167KFR6"/>
<dbReference type="OrthoDB" id="10044727at2759"/>
<gene>
    <name evidence="1" type="ORF">PHYBLDRAFT_117917</name>
</gene>
<sequence>ENHCCCTRHLLTSQSNFSGQKTAIQKVVKEVDHKFELYSKFYCEWNWIEHYWGAAKRVACLNCDYSFKSLEKILLSFLDSASPVAGSRTMIKRFYKKTWRYIEAYSKFLDAKDADAEIKKFTSRISKSHRSIGTHE</sequence>